<evidence type="ECO:0000256" key="1">
    <source>
        <dbReference type="SAM" id="MobiDB-lite"/>
    </source>
</evidence>
<reference evidence="2" key="1">
    <citation type="journal article" date="2020" name="Microb. Genom.">
        <title>Genetic diversity of clinical and environmental Mucorales isolates obtained from an investigation of mucormycosis cases among solid organ transplant recipients.</title>
        <authorList>
            <person name="Nguyen M.H."/>
            <person name="Kaul D."/>
            <person name="Muto C."/>
            <person name="Cheng S.J."/>
            <person name="Richter R.A."/>
            <person name="Bruno V.M."/>
            <person name="Liu G."/>
            <person name="Beyhan S."/>
            <person name="Sundermann A.J."/>
            <person name="Mounaud S."/>
            <person name="Pasculle A.W."/>
            <person name="Nierman W.C."/>
            <person name="Driscoll E."/>
            <person name="Cumbie R."/>
            <person name="Clancy C.J."/>
            <person name="Dupont C.L."/>
        </authorList>
    </citation>
    <scope>NUCLEOTIDE SEQUENCE</scope>
    <source>
        <strain evidence="2">GL16</strain>
    </source>
</reference>
<feature type="compositionally biased region" description="Basic and acidic residues" evidence="1">
    <location>
        <begin position="96"/>
        <end position="111"/>
    </location>
</feature>
<sequence length="111" mass="12677">MNPWAEIIDMNSAALKPQEIYLDAQQHGKITGRCVIIDSGRRDLLYCIHENSTADAPNLVKNRDLAACLNMIHIVRNLRWNGEIPERFQRAGAEGRGSEENEERRVLPRIL</sequence>
<accession>A0A9P6YM38</accession>
<name>A0A9P6YM38_RHIOR</name>
<organism evidence="2 3">
    <name type="scientific">Rhizopus oryzae</name>
    <name type="common">Mucormycosis agent</name>
    <name type="synonym">Rhizopus arrhizus var. delemar</name>
    <dbReference type="NCBI Taxonomy" id="64495"/>
    <lineage>
        <taxon>Eukaryota</taxon>
        <taxon>Fungi</taxon>
        <taxon>Fungi incertae sedis</taxon>
        <taxon>Mucoromycota</taxon>
        <taxon>Mucoromycotina</taxon>
        <taxon>Mucoromycetes</taxon>
        <taxon>Mucorales</taxon>
        <taxon>Mucorineae</taxon>
        <taxon>Rhizopodaceae</taxon>
        <taxon>Rhizopus</taxon>
    </lineage>
</organism>
<dbReference type="OrthoDB" id="5596236at2759"/>
<gene>
    <name evidence="2" type="ORF">G6F51_001437</name>
</gene>
<feature type="region of interest" description="Disordered" evidence="1">
    <location>
        <begin position="90"/>
        <end position="111"/>
    </location>
</feature>
<evidence type="ECO:0000313" key="2">
    <source>
        <dbReference type="EMBL" id="KAG1552098.1"/>
    </source>
</evidence>
<dbReference type="AlphaFoldDB" id="A0A9P6YM38"/>
<proteinExistence type="predicted"/>
<dbReference type="EMBL" id="JAANIT010000107">
    <property type="protein sequence ID" value="KAG1552098.1"/>
    <property type="molecule type" value="Genomic_DNA"/>
</dbReference>
<protein>
    <submittedName>
        <fullName evidence="2">Uncharacterized protein</fullName>
    </submittedName>
</protein>
<evidence type="ECO:0000313" key="3">
    <source>
        <dbReference type="Proteomes" id="UP000717996"/>
    </source>
</evidence>
<comment type="caution">
    <text evidence="2">The sequence shown here is derived from an EMBL/GenBank/DDBJ whole genome shotgun (WGS) entry which is preliminary data.</text>
</comment>
<dbReference type="Proteomes" id="UP000717996">
    <property type="component" value="Unassembled WGS sequence"/>
</dbReference>